<dbReference type="AlphaFoldDB" id="A0A433T4F4"/>
<gene>
    <name evidence="2" type="ORF">EGW08_015821</name>
</gene>
<dbReference type="Proteomes" id="UP000271974">
    <property type="component" value="Unassembled WGS sequence"/>
</dbReference>
<protein>
    <recommendedName>
        <fullName evidence="1">SCP domain-containing protein</fullName>
    </recommendedName>
</protein>
<dbReference type="EMBL" id="RQTK01000664">
    <property type="protein sequence ID" value="RUS76411.1"/>
    <property type="molecule type" value="Genomic_DNA"/>
</dbReference>
<feature type="domain" description="SCP" evidence="1">
    <location>
        <begin position="3"/>
        <end position="142"/>
    </location>
</feature>
<evidence type="ECO:0000313" key="2">
    <source>
        <dbReference type="EMBL" id="RUS76411.1"/>
    </source>
</evidence>
<dbReference type="InterPro" id="IPR001283">
    <property type="entry name" value="CRISP-related"/>
</dbReference>
<dbReference type="PRINTS" id="PR00838">
    <property type="entry name" value="V5ALLERGEN"/>
</dbReference>
<accession>A0A433T4F4</accession>
<comment type="caution">
    <text evidence="2">The sequence shown here is derived from an EMBL/GenBank/DDBJ whole genome shotgun (WGS) entry which is preliminary data.</text>
</comment>
<dbReference type="CDD" id="cd05382">
    <property type="entry name" value="CAP_GAPR1-like"/>
    <property type="match status" value="1"/>
</dbReference>
<reference evidence="2 3" key="1">
    <citation type="submission" date="2019-01" db="EMBL/GenBank/DDBJ databases">
        <title>A draft genome assembly of the solar-powered sea slug Elysia chlorotica.</title>
        <authorList>
            <person name="Cai H."/>
            <person name="Li Q."/>
            <person name="Fang X."/>
            <person name="Li J."/>
            <person name="Curtis N.E."/>
            <person name="Altenburger A."/>
            <person name="Shibata T."/>
            <person name="Feng M."/>
            <person name="Maeda T."/>
            <person name="Schwartz J.A."/>
            <person name="Shigenobu S."/>
            <person name="Lundholm N."/>
            <person name="Nishiyama T."/>
            <person name="Yang H."/>
            <person name="Hasebe M."/>
            <person name="Li S."/>
            <person name="Pierce S.K."/>
            <person name="Wang J."/>
        </authorList>
    </citation>
    <scope>NUCLEOTIDE SEQUENCE [LARGE SCALE GENOMIC DNA]</scope>
    <source>
        <strain evidence="2">EC2010</strain>
        <tissue evidence="2">Whole organism of an adult</tissue>
    </source>
</reference>
<evidence type="ECO:0000259" key="1">
    <source>
        <dbReference type="SMART" id="SM00198"/>
    </source>
</evidence>
<proteinExistence type="predicted"/>
<dbReference type="STRING" id="188477.A0A433T4F4"/>
<dbReference type="SUPFAM" id="SSF55797">
    <property type="entry name" value="PR-1-like"/>
    <property type="match status" value="1"/>
</dbReference>
<dbReference type="InterPro" id="IPR034113">
    <property type="entry name" value="SCP_GAPR1-like"/>
</dbReference>
<keyword evidence="3" id="KW-1185">Reference proteome</keyword>
<dbReference type="PANTHER" id="PTHR10334">
    <property type="entry name" value="CYSTEINE-RICH SECRETORY PROTEIN-RELATED"/>
    <property type="match status" value="1"/>
</dbReference>
<dbReference type="FunFam" id="3.40.33.10:FF:000002">
    <property type="entry name" value="Golgi-associated plant pathogenesis-related protein 1"/>
    <property type="match status" value="1"/>
</dbReference>
<dbReference type="InterPro" id="IPR002413">
    <property type="entry name" value="V5_allergen-like"/>
</dbReference>
<organism evidence="2 3">
    <name type="scientific">Elysia chlorotica</name>
    <name type="common">Eastern emerald elysia</name>
    <name type="synonym">Sea slug</name>
    <dbReference type="NCBI Taxonomy" id="188477"/>
    <lineage>
        <taxon>Eukaryota</taxon>
        <taxon>Metazoa</taxon>
        <taxon>Spiralia</taxon>
        <taxon>Lophotrochozoa</taxon>
        <taxon>Mollusca</taxon>
        <taxon>Gastropoda</taxon>
        <taxon>Heterobranchia</taxon>
        <taxon>Euthyneura</taxon>
        <taxon>Panpulmonata</taxon>
        <taxon>Sacoglossa</taxon>
        <taxon>Placobranchoidea</taxon>
        <taxon>Plakobranchidae</taxon>
        <taxon>Elysia</taxon>
    </lineage>
</organism>
<sequence>MEEFRQQTLRTHNMLRARHGAAPLKLSDELNVYAQHWCEAMLKNDIIKHSDCLLHGSRIGENIAYRVTGLPHDLTGQETVMHWYEEVRDHNFASEEFNTKTAHFTQVVWKGTQELGVGKAKSYDGRKAVIVCTYRPPGNYLGQITANVSKPQ</sequence>
<dbReference type="SMART" id="SM00198">
    <property type="entry name" value="SCP"/>
    <property type="match status" value="1"/>
</dbReference>
<dbReference type="Gene3D" id="3.40.33.10">
    <property type="entry name" value="CAP"/>
    <property type="match status" value="1"/>
</dbReference>
<dbReference type="InterPro" id="IPR035940">
    <property type="entry name" value="CAP_sf"/>
</dbReference>
<dbReference type="Pfam" id="PF00188">
    <property type="entry name" value="CAP"/>
    <property type="match status" value="1"/>
</dbReference>
<name>A0A433T4F4_ELYCH</name>
<dbReference type="InterPro" id="IPR014044">
    <property type="entry name" value="CAP_dom"/>
</dbReference>
<dbReference type="OrthoDB" id="337038at2759"/>
<dbReference type="PRINTS" id="PR00837">
    <property type="entry name" value="V5TPXLIKE"/>
</dbReference>
<evidence type="ECO:0000313" key="3">
    <source>
        <dbReference type="Proteomes" id="UP000271974"/>
    </source>
</evidence>